<dbReference type="EMBL" id="MH813485">
    <property type="protein sequence ID" value="QFF92386.1"/>
    <property type="molecule type" value="Genomic_DNA"/>
</dbReference>
<reference evidence="1" key="1">
    <citation type="submission" date="2018-08" db="EMBL/GenBank/DDBJ databases">
        <title>Conservation of the tunicamycin-related biosynthetic gene cluster in the select agent Rathayibacter toxicus, and its identification in other Rathayibacter species.</title>
        <authorList>
            <person name="Tancos M.A."/>
            <person name="Sechler A.J."/>
            <person name="Davis E.W.Jr."/>
            <person name="Chang J.H."/>
            <person name="Rogers E.E."/>
        </authorList>
    </citation>
    <scope>NUCLEOTIDE SEQUENCE</scope>
    <source>
        <strain evidence="1">FH236</strain>
    </source>
</reference>
<accession>A0A5J6SFY6</accession>
<dbReference type="GO" id="GO:0016791">
    <property type="term" value="F:phosphatase activity"/>
    <property type="evidence" value="ECO:0007669"/>
    <property type="project" value="TreeGrafter"/>
</dbReference>
<sequence length="192" mass="21260">MRIHLVRHGIDHLDDRGVRRLSPQGAEQMLRSASTLSSCLPVVLMTSSLRRARESAEVVSAVLGVPASIDNRLDEIRTVLTRGSMPPRERRGTNTRARPDESWPDFVDRASSFLDEMVLSGNAEIVAITHSGIFDAIFEKVTGTSEVELLVDNAAISVWHHRADHPAGSWLLEQHNSSGHLSSTCHLNKEIR</sequence>
<dbReference type="AlphaFoldDB" id="A0A5J6SFY6"/>
<dbReference type="InterPro" id="IPR050275">
    <property type="entry name" value="PGM_Phosphatase"/>
</dbReference>
<organism evidence="1">
    <name type="scientific">Rathayibacter sp. FH 236</name>
    <dbReference type="NCBI Taxonomy" id="2615183"/>
    <lineage>
        <taxon>Bacteria</taxon>
        <taxon>Bacillati</taxon>
        <taxon>Actinomycetota</taxon>
        <taxon>Actinomycetes</taxon>
        <taxon>Micrococcales</taxon>
        <taxon>Microbacteriaceae</taxon>
        <taxon>Rathayibacter</taxon>
    </lineage>
</organism>
<name>A0A5J6SFY6_9MICO</name>
<dbReference type="InterPro" id="IPR013078">
    <property type="entry name" value="His_Pase_superF_clade-1"/>
</dbReference>
<dbReference type="SUPFAM" id="SSF53254">
    <property type="entry name" value="Phosphoglycerate mutase-like"/>
    <property type="match status" value="1"/>
</dbReference>
<dbReference type="Gene3D" id="3.40.50.1240">
    <property type="entry name" value="Phosphoglycerate mutase-like"/>
    <property type="match status" value="1"/>
</dbReference>
<proteinExistence type="predicted"/>
<gene>
    <name evidence="1" type="primary">tunG</name>
</gene>
<dbReference type="PANTHER" id="PTHR48100:SF1">
    <property type="entry name" value="HISTIDINE PHOSPHATASE FAMILY PROTEIN-RELATED"/>
    <property type="match status" value="1"/>
</dbReference>
<dbReference type="PANTHER" id="PTHR48100">
    <property type="entry name" value="BROAD-SPECIFICITY PHOSPHATASE YOR283W-RELATED"/>
    <property type="match status" value="1"/>
</dbReference>
<evidence type="ECO:0000313" key="1">
    <source>
        <dbReference type="EMBL" id="QFF92386.1"/>
    </source>
</evidence>
<dbReference type="Pfam" id="PF00300">
    <property type="entry name" value="His_Phos_1"/>
    <property type="match status" value="1"/>
</dbReference>
<dbReference type="InterPro" id="IPR029033">
    <property type="entry name" value="His_PPase_superfam"/>
</dbReference>
<dbReference type="CDD" id="cd07067">
    <property type="entry name" value="HP_PGM_like"/>
    <property type="match status" value="1"/>
</dbReference>
<dbReference type="GO" id="GO:0005737">
    <property type="term" value="C:cytoplasm"/>
    <property type="evidence" value="ECO:0007669"/>
    <property type="project" value="TreeGrafter"/>
</dbReference>
<protein>
    <submittedName>
        <fullName evidence="1">Histidine phosphatase/phosphoglycerate mutase</fullName>
    </submittedName>
</protein>